<dbReference type="PANTHER" id="PTHR42883:SF3">
    <property type="entry name" value="BIFUNCTIONAL PROTEIN GLMU"/>
    <property type="match status" value="1"/>
</dbReference>
<name>A0A3R9WY34_9CREN</name>
<dbReference type="SUPFAM" id="SSF53448">
    <property type="entry name" value="Nucleotide-diphospho-sugar transferases"/>
    <property type="match status" value="1"/>
</dbReference>
<dbReference type="Pfam" id="PF00483">
    <property type="entry name" value="NTP_transferase"/>
    <property type="match status" value="1"/>
</dbReference>
<dbReference type="CDD" id="cd04181">
    <property type="entry name" value="NTP_transferase"/>
    <property type="match status" value="1"/>
</dbReference>
<dbReference type="InterPro" id="IPR005835">
    <property type="entry name" value="NTP_transferase_dom"/>
</dbReference>
<proteinExistence type="predicted"/>
<dbReference type="PANTHER" id="PTHR42883">
    <property type="entry name" value="GLUCOSE-1-PHOSPHATE THYMIDYLTRANSFERASE"/>
    <property type="match status" value="1"/>
</dbReference>
<dbReference type="Gene3D" id="3.90.550.10">
    <property type="entry name" value="Spore Coat Polysaccharide Biosynthesis Protein SpsA, Chain A"/>
    <property type="match status" value="1"/>
</dbReference>
<dbReference type="Proteomes" id="UP000278149">
    <property type="component" value="Unassembled WGS sequence"/>
</dbReference>
<evidence type="ECO:0000313" key="3">
    <source>
        <dbReference type="Proteomes" id="UP000278149"/>
    </source>
</evidence>
<dbReference type="AlphaFoldDB" id="A0A3R9WY34"/>
<accession>A0A3R9WY34</accession>
<reference evidence="2 3" key="1">
    <citation type="submission" date="2018-10" db="EMBL/GenBank/DDBJ databases">
        <title>Co-occurring genomic capacity for anaerobic methane metabolism and dissimilatory sulfite reduction discovered in the Korarchaeota.</title>
        <authorList>
            <person name="Mckay L.J."/>
            <person name="Dlakic M."/>
            <person name="Fields M.W."/>
            <person name="Delmont T.O."/>
            <person name="Eren A.M."/>
            <person name="Jay Z.J."/>
            <person name="Klingelsmith K.B."/>
            <person name="Rusch D.B."/>
            <person name="Inskeep W.P."/>
        </authorList>
    </citation>
    <scope>NUCLEOTIDE SEQUENCE [LARGE SCALE GENOMIC DNA]</scope>
    <source>
        <strain evidence="2 3">WS</strain>
    </source>
</reference>
<gene>
    <name evidence="2" type="ORF">D9Q81_05995</name>
</gene>
<sequence length="352" mass="38525">MRRGLKVALLAAGKGNRLRPATDSIPKPLLPIACSTLLDHNLALLNSPEVYVVVCYMKELFLGYRSKYGVNLVDQGEPLGTGHAVLKLEDSVKEDLLLLYSDIYIPPGFLEIFLSERDKYDHLVAVAPVERPWEFGVIEAEGNLLKRIVEKPRRGEEPSNLVVAGVFLLSQSIFDILRGLGPSPRGEIELTSAITEAVERGERVGIVRMSPWVDAGRREDFLLAQELLLNDMISGLRRVPEGFRVEGSLIIGRNAEMNGNFDGPCCIDGKLIDSKVAKAYIQQSEVIGSTIRNSIVMSGSLINRSSIESSIISKGSSVINSKLLNSINASGTSIEGCEVDNDLIWESRSCST</sequence>
<evidence type="ECO:0000259" key="1">
    <source>
        <dbReference type="Pfam" id="PF00483"/>
    </source>
</evidence>
<dbReference type="InterPro" id="IPR029044">
    <property type="entry name" value="Nucleotide-diphossugar_trans"/>
</dbReference>
<comment type="caution">
    <text evidence="2">The sequence shown here is derived from an EMBL/GenBank/DDBJ whole genome shotgun (WGS) entry which is preliminary data.</text>
</comment>
<feature type="domain" description="Nucleotidyl transferase" evidence="1">
    <location>
        <begin position="9"/>
        <end position="228"/>
    </location>
</feature>
<dbReference type="EMBL" id="RCOR01000030">
    <property type="protein sequence ID" value="RSN68407.1"/>
    <property type="molecule type" value="Genomic_DNA"/>
</dbReference>
<organism evidence="2 3">
    <name type="scientific">Candidatus Korarchaeum cryptofilum</name>
    <dbReference type="NCBI Taxonomy" id="498846"/>
    <lineage>
        <taxon>Archaea</taxon>
        <taxon>Thermoproteota</taxon>
        <taxon>Candidatus Korarchaeia</taxon>
        <taxon>Candidatus Korarchaeales</taxon>
        <taxon>Candidatus Korarchaeaceae</taxon>
        <taxon>Candidatus Korarchaeum</taxon>
    </lineage>
</organism>
<evidence type="ECO:0000313" key="2">
    <source>
        <dbReference type="EMBL" id="RSN68407.1"/>
    </source>
</evidence>
<protein>
    <recommendedName>
        <fullName evidence="1">Nucleotidyl transferase domain-containing protein</fullName>
    </recommendedName>
</protein>